<evidence type="ECO:0000259" key="8">
    <source>
        <dbReference type="PROSITE" id="PS50928"/>
    </source>
</evidence>
<proteinExistence type="inferred from homology"/>
<name>B2A2T8_NATTJ</name>
<dbReference type="PANTHER" id="PTHR43386">
    <property type="entry name" value="OLIGOPEPTIDE TRANSPORT SYSTEM PERMEASE PROTEIN APPC"/>
    <property type="match status" value="1"/>
</dbReference>
<dbReference type="SUPFAM" id="SSF161098">
    <property type="entry name" value="MetI-like"/>
    <property type="match status" value="1"/>
</dbReference>
<accession>B2A2T8</accession>
<dbReference type="RefSeq" id="WP_012449140.1">
    <property type="nucleotide sequence ID" value="NC_010718.1"/>
</dbReference>
<feature type="transmembrane region" description="Helical" evidence="7">
    <location>
        <begin position="103"/>
        <end position="124"/>
    </location>
</feature>
<dbReference type="OrthoDB" id="9783218at2"/>
<dbReference type="GO" id="GO:0055085">
    <property type="term" value="P:transmembrane transport"/>
    <property type="evidence" value="ECO:0007669"/>
    <property type="project" value="InterPro"/>
</dbReference>
<evidence type="ECO:0000313" key="9">
    <source>
        <dbReference type="EMBL" id="ACB86306.1"/>
    </source>
</evidence>
<dbReference type="Pfam" id="PF12911">
    <property type="entry name" value="OppC_N"/>
    <property type="match status" value="1"/>
</dbReference>
<dbReference type="InterPro" id="IPR025966">
    <property type="entry name" value="OppC_N"/>
</dbReference>
<evidence type="ECO:0000256" key="6">
    <source>
        <dbReference type="ARBA" id="ARBA00023136"/>
    </source>
</evidence>
<dbReference type="HOGENOM" id="CLU_028518_1_1_9"/>
<dbReference type="STRING" id="457570.Nther_2756"/>
<feature type="transmembrane region" description="Helical" evidence="7">
    <location>
        <begin position="267"/>
        <end position="290"/>
    </location>
</feature>
<dbReference type="InParanoid" id="B2A2T8"/>
<evidence type="ECO:0000256" key="1">
    <source>
        <dbReference type="ARBA" id="ARBA00004651"/>
    </source>
</evidence>
<evidence type="ECO:0000256" key="4">
    <source>
        <dbReference type="ARBA" id="ARBA00022692"/>
    </source>
</evidence>
<feature type="transmembrane region" description="Helical" evidence="7">
    <location>
        <begin position="136"/>
        <end position="158"/>
    </location>
</feature>
<evidence type="ECO:0000256" key="3">
    <source>
        <dbReference type="ARBA" id="ARBA00022475"/>
    </source>
</evidence>
<organism evidence="9 10">
    <name type="scientific">Natranaerobius thermophilus (strain ATCC BAA-1301 / DSM 18059 / JW/NM-WN-LF)</name>
    <dbReference type="NCBI Taxonomy" id="457570"/>
    <lineage>
        <taxon>Bacteria</taxon>
        <taxon>Bacillati</taxon>
        <taxon>Bacillota</taxon>
        <taxon>Clostridia</taxon>
        <taxon>Natranaerobiales</taxon>
        <taxon>Natranaerobiaceae</taxon>
        <taxon>Natranaerobius</taxon>
    </lineage>
</organism>
<dbReference type="KEGG" id="nth:Nther_2756"/>
<gene>
    <name evidence="9" type="ordered locus">Nther_2756</name>
</gene>
<dbReference type="PROSITE" id="PS50928">
    <property type="entry name" value="ABC_TM1"/>
    <property type="match status" value="1"/>
</dbReference>
<feature type="transmembrane region" description="Helical" evidence="7">
    <location>
        <begin position="42"/>
        <end position="61"/>
    </location>
</feature>
<dbReference type="Gene3D" id="1.10.3720.10">
    <property type="entry name" value="MetI-like"/>
    <property type="match status" value="1"/>
</dbReference>
<sequence>MSNPQEETLKKIDKLKTENTKTKNKSFKSDAIRRFKQSPTGIIGLIIIALFLFIAVFGPYITPHDPFDQDISKSHDPPSLEHPMGNDFLGRDVFSRVIYGSRISVFVGVTVILIRMLIGIPIGLISGYYGGIVESILMRIVDAVIAFPGIILALAIMAARGQGLENVILALSVTGWTTFARLVRSEVLSLREREYIQAARGVGFHDIKVMVRHILPNCMASIIVYSTMTIAVVIIAEASLSFLGLGAGAEQVTWGIQMSMEREYLRYAWWGVTFPGLAIATIVLGFNLLGDALRDVLDPRLKE</sequence>
<keyword evidence="4 7" id="KW-0812">Transmembrane</keyword>
<dbReference type="Proteomes" id="UP000001683">
    <property type="component" value="Chromosome"/>
</dbReference>
<feature type="domain" description="ABC transmembrane type-1" evidence="8">
    <location>
        <begin position="101"/>
        <end position="290"/>
    </location>
</feature>
<evidence type="ECO:0000256" key="2">
    <source>
        <dbReference type="ARBA" id="ARBA00022448"/>
    </source>
</evidence>
<dbReference type="Pfam" id="PF00528">
    <property type="entry name" value="BPD_transp_1"/>
    <property type="match status" value="1"/>
</dbReference>
<feature type="transmembrane region" description="Helical" evidence="7">
    <location>
        <begin position="164"/>
        <end position="183"/>
    </location>
</feature>
<evidence type="ECO:0000256" key="7">
    <source>
        <dbReference type="RuleBase" id="RU363032"/>
    </source>
</evidence>
<dbReference type="PANTHER" id="PTHR43386:SF1">
    <property type="entry name" value="D,D-DIPEPTIDE TRANSPORT SYSTEM PERMEASE PROTEIN DDPC-RELATED"/>
    <property type="match status" value="1"/>
</dbReference>
<protein>
    <submittedName>
        <fullName evidence="9">Binding-protein-dependent transport systems inner membrane component</fullName>
    </submittedName>
</protein>
<dbReference type="InterPro" id="IPR035906">
    <property type="entry name" value="MetI-like_sf"/>
</dbReference>
<reference evidence="9 10" key="1">
    <citation type="submission" date="2008-04" db="EMBL/GenBank/DDBJ databases">
        <title>Complete sequence of chromosome of Natranaerobius thermophilus JW/NM-WN-LF.</title>
        <authorList>
            <consortium name="US DOE Joint Genome Institute"/>
            <person name="Copeland A."/>
            <person name="Lucas S."/>
            <person name="Lapidus A."/>
            <person name="Glavina del Rio T."/>
            <person name="Dalin E."/>
            <person name="Tice H."/>
            <person name="Bruce D."/>
            <person name="Goodwin L."/>
            <person name="Pitluck S."/>
            <person name="Chertkov O."/>
            <person name="Brettin T."/>
            <person name="Detter J.C."/>
            <person name="Han C."/>
            <person name="Kuske C.R."/>
            <person name="Schmutz J."/>
            <person name="Larimer F."/>
            <person name="Land M."/>
            <person name="Hauser L."/>
            <person name="Kyrpides N."/>
            <person name="Lykidis A."/>
            <person name="Mesbah N.M."/>
            <person name="Wiegel J."/>
        </authorList>
    </citation>
    <scope>NUCLEOTIDE SEQUENCE [LARGE SCALE GENOMIC DNA]</scope>
    <source>
        <strain evidence="10">ATCC BAA-1301 / DSM 18059 / JW/NM-WN-LF</strain>
    </source>
</reference>
<keyword evidence="6 7" id="KW-0472">Membrane</keyword>
<dbReference type="AlphaFoldDB" id="B2A2T8"/>
<keyword evidence="2 7" id="KW-0813">Transport</keyword>
<dbReference type="GO" id="GO:0005886">
    <property type="term" value="C:plasma membrane"/>
    <property type="evidence" value="ECO:0007669"/>
    <property type="project" value="UniProtKB-SubCell"/>
</dbReference>
<keyword evidence="3" id="KW-1003">Cell membrane</keyword>
<dbReference type="eggNOG" id="COG1173">
    <property type="taxonomic scope" value="Bacteria"/>
</dbReference>
<keyword evidence="10" id="KW-1185">Reference proteome</keyword>
<reference evidence="9 10" key="2">
    <citation type="journal article" date="2011" name="J. Bacteriol.">
        <title>Complete genome sequence of the anaerobic, halophilic alkalithermophile Natranaerobius thermophilus JW/NM-WN-LF.</title>
        <authorList>
            <person name="Zhao B."/>
            <person name="Mesbah N.M."/>
            <person name="Dalin E."/>
            <person name="Goodwin L."/>
            <person name="Nolan M."/>
            <person name="Pitluck S."/>
            <person name="Chertkov O."/>
            <person name="Brettin T.S."/>
            <person name="Han J."/>
            <person name="Larimer F.W."/>
            <person name="Land M.L."/>
            <person name="Hauser L."/>
            <person name="Kyrpides N."/>
            <person name="Wiegel J."/>
        </authorList>
    </citation>
    <scope>NUCLEOTIDE SEQUENCE [LARGE SCALE GENOMIC DNA]</scope>
    <source>
        <strain evidence="10">ATCC BAA-1301 / DSM 18059 / JW/NM-WN-LF</strain>
    </source>
</reference>
<dbReference type="InterPro" id="IPR000515">
    <property type="entry name" value="MetI-like"/>
</dbReference>
<dbReference type="CDD" id="cd06261">
    <property type="entry name" value="TM_PBP2"/>
    <property type="match status" value="1"/>
</dbReference>
<dbReference type="EMBL" id="CP001034">
    <property type="protein sequence ID" value="ACB86306.1"/>
    <property type="molecule type" value="Genomic_DNA"/>
</dbReference>
<feature type="transmembrane region" description="Helical" evidence="7">
    <location>
        <begin position="222"/>
        <end position="247"/>
    </location>
</feature>
<comment type="subcellular location">
    <subcellularLocation>
        <location evidence="1 7">Cell membrane</location>
        <topology evidence="1 7">Multi-pass membrane protein</topology>
    </subcellularLocation>
</comment>
<dbReference type="InterPro" id="IPR050366">
    <property type="entry name" value="BP-dependent_transpt_permease"/>
</dbReference>
<keyword evidence="5 7" id="KW-1133">Transmembrane helix</keyword>
<evidence type="ECO:0000313" key="10">
    <source>
        <dbReference type="Proteomes" id="UP000001683"/>
    </source>
</evidence>
<comment type="similarity">
    <text evidence="7">Belongs to the binding-protein-dependent transport system permease family.</text>
</comment>
<evidence type="ECO:0000256" key="5">
    <source>
        <dbReference type="ARBA" id="ARBA00022989"/>
    </source>
</evidence>